<gene>
    <name evidence="2" type="ORF">SAMN06265338_101686</name>
</gene>
<evidence type="ECO:0000313" key="2">
    <source>
        <dbReference type="EMBL" id="SNB59852.1"/>
    </source>
</evidence>
<organism evidence="2 3">
    <name type="scientific">Rhodoblastus acidophilus</name>
    <name type="common">Rhodopseudomonas acidophila</name>
    <dbReference type="NCBI Taxonomy" id="1074"/>
    <lineage>
        <taxon>Bacteria</taxon>
        <taxon>Pseudomonadati</taxon>
        <taxon>Pseudomonadota</taxon>
        <taxon>Alphaproteobacteria</taxon>
        <taxon>Hyphomicrobiales</taxon>
        <taxon>Rhodoblastaceae</taxon>
        <taxon>Rhodoblastus</taxon>
    </lineage>
</organism>
<keyword evidence="3" id="KW-1185">Reference proteome</keyword>
<dbReference type="AlphaFoldDB" id="A0A212QKF0"/>
<name>A0A212QKF0_RHOAC</name>
<keyword evidence="1" id="KW-0732">Signal</keyword>
<sequence>MAKVLRIAAVFALGLAASACTPCGDWSKFNSFPGACHSSEAK</sequence>
<evidence type="ECO:0000313" key="3">
    <source>
        <dbReference type="Proteomes" id="UP000198418"/>
    </source>
</evidence>
<feature type="signal peptide" evidence="1">
    <location>
        <begin position="1"/>
        <end position="19"/>
    </location>
</feature>
<dbReference type="PROSITE" id="PS51257">
    <property type="entry name" value="PROKAR_LIPOPROTEIN"/>
    <property type="match status" value="1"/>
</dbReference>
<dbReference type="Proteomes" id="UP000198418">
    <property type="component" value="Unassembled WGS sequence"/>
</dbReference>
<dbReference type="RefSeq" id="WP_264582325.1">
    <property type="nucleotide sequence ID" value="NZ_FYDG01000001.1"/>
</dbReference>
<proteinExistence type="predicted"/>
<evidence type="ECO:0008006" key="4">
    <source>
        <dbReference type="Google" id="ProtNLM"/>
    </source>
</evidence>
<accession>A0A212QKF0</accession>
<dbReference type="EMBL" id="FYDG01000001">
    <property type="protein sequence ID" value="SNB59852.1"/>
    <property type="molecule type" value="Genomic_DNA"/>
</dbReference>
<feature type="chain" id="PRO_5013347192" description="Lipoprotein" evidence="1">
    <location>
        <begin position="20"/>
        <end position="42"/>
    </location>
</feature>
<evidence type="ECO:0000256" key="1">
    <source>
        <dbReference type="SAM" id="SignalP"/>
    </source>
</evidence>
<reference evidence="3" key="1">
    <citation type="submission" date="2017-06" db="EMBL/GenBank/DDBJ databases">
        <authorList>
            <person name="Varghese N."/>
            <person name="Submissions S."/>
        </authorList>
    </citation>
    <scope>NUCLEOTIDE SEQUENCE [LARGE SCALE GENOMIC DNA]</scope>
    <source>
        <strain evidence="3">DSM 137</strain>
    </source>
</reference>
<protein>
    <recommendedName>
        <fullName evidence="4">Lipoprotein</fullName>
    </recommendedName>
</protein>